<reference evidence="2" key="1">
    <citation type="journal article" date="2023" name="Front. Plant Sci.">
        <title>Chromosomal-level genome assembly of Melastoma candidum provides insights into trichome evolution.</title>
        <authorList>
            <person name="Zhong Y."/>
            <person name="Wu W."/>
            <person name="Sun C."/>
            <person name="Zou P."/>
            <person name="Liu Y."/>
            <person name="Dai S."/>
            <person name="Zhou R."/>
        </authorList>
    </citation>
    <scope>NUCLEOTIDE SEQUENCE [LARGE SCALE GENOMIC DNA]</scope>
</reference>
<comment type="caution">
    <text evidence="1">The sequence shown here is derived from an EMBL/GenBank/DDBJ whole genome shotgun (WGS) entry which is preliminary data.</text>
</comment>
<dbReference type="EMBL" id="CM042886">
    <property type="protein sequence ID" value="KAI4341827.1"/>
    <property type="molecule type" value="Genomic_DNA"/>
</dbReference>
<accession>A0ACB9NZU3</accession>
<evidence type="ECO:0000313" key="1">
    <source>
        <dbReference type="EMBL" id="KAI4341827.1"/>
    </source>
</evidence>
<proteinExistence type="predicted"/>
<evidence type="ECO:0000313" key="2">
    <source>
        <dbReference type="Proteomes" id="UP001057402"/>
    </source>
</evidence>
<organism evidence="1 2">
    <name type="scientific">Melastoma candidum</name>
    <dbReference type="NCBI Taxonomy" id="119954"/>
    <lineage>
        <taxon>Eukaryota</taxon>
        <taxon>Viridiplantae</taxon>
        <taxon>Streptophyta</taxon>
        <taxon>Embryophyta</taxon>
        <taxon>Tracheophyta</taxon>
        <taxon>Spermatophyta</taxon>
        <taxon>Magnoliopsida</taxon>
        <taxon>eudicotyledons</taxon>
        <taxon>Gunneridae</taxon>
        <taxon>Pentapetalae</taxon>
        <taxon>rosids</taxon>
        <taxon>malvids</taxon>
        <taxon>Myrtales</taxon>
        <taxon>Melastomataceae</taxon>
        <taxon>Melastomatoideae</taxon>
        <taxon>Melastomateae</taxon>
        <taxon>Melastoma</taxon>
    </lineage>
</organism>
<name>A0ACB9NZU3_9MYRT</name>
<protein>
    <submittedName>
        <fullName evidence="1">Uncharacterized protein</fullName>
    </submittedName>
</protein>
<sequence length="115" mass="12819">MLGIGDGILNTQLSALVALLFKSDTEGAFAQLKVWQSASIAVVFFVSPYNLLRRCWGLSWGQWDCPCVGSSTSPFMWKRPSLPRLSEKNENGIPVSLWWCVRVLYGHEKLCALVA</sequence>
<gene>
    <name evidence="1" type="ORF">MLD38_026505</name>
</gene>
<keyword evidence="2" id="KW-1185">Reference proteome</keyword>
<dbReference type="Proteomes" id="UP001057402">
    <property type="component" value="Chromosome 7"/>
</dbReference>